<keyword evidence="2" id="KW-1185">Reference proteome</keyword>
<organism evidence="1 2">
    <name type="scientific">Planomicrobium soli</name>
    <dbReference type="NCBI Taxonomy" id="1176648"/>
    <lineage>
        <taxon>Bacteria</taxon>
        <taxon>Bacillati</taxon>
        <taxon>Bacillota</taxon>
        <taxon>Bacilli</taxon>
        <taxon>Bacillales</taxon>
        <taxon>Caryophanaceae</taxon>
        <taxon>Planomicrobium</taxon>
    </lineage>
</organism>
<evidence type="ECO:0000313" key="2">
    <source>
        <dbReference type="Proteomes" id="UP000242682"/>
    </source>
</evidence>
<comment type="caution">
    <text evidence="1">The sequence shown here is derived from an EMBL/GenBank/DDBJ whole genome shotgun (WGS) entry which is preliminary data.</text>
</comment>
<dbReference type="EMBL" id="PYAT01000007">
    <property type="protein sequence ID" value="PSL36268.1"/>
    <property type="molecule type" value="Genomic_DNA"/>
</dbReference>
<accession>A0A2P8GQM9</accession>
<dbReference type="AlphaFoldDB" id="A0A2P8GQM9"/>
<sequence>MNCELKSFYKKHLLSILKKILKIGVTHHHLQVKAVDHKGSTSGWSTAFLGRS</sequence>
<dbReference type="Proteomes" id="UP000242682">
    <property type="component" value="Unassembled WGS sequence"/>
</dbReference>
<evidence type="ECO:0000313" key="1">
    <source>
        <dbReference type="EMBL" id="PSL36268.1"/>
    </source>
</evidence>
<name>A0A2P8GQM9_9BACL</name>
<protein>
    <submittedName>
        <fullName evidence="1">Uncharacterized protein</fullName>
    </submittedName>
</protein>
<gene>
    <name evidence="1" type="ORF">B0H99_10789</name>
</gene>
<reference evidence="1 2" key="1">
    <citation type="submission" date="2018-03" db="EMBL/GenBank/DDBJ databases">
        <title>Genomic Encyclopedia of Type Strains, Phase III (KMG-III): the genomes of soil and plant-associated and newly described type strains.</title>
        <authorList>
            <person name="Whitman W."/>
        </authorList>
    </citation>
    <scope>NUCLEOTIDE SEQUENCE [LARGE SCALE GENOMIC DNA]</scope>
    <source>
        <strain evidence="1 2">CGMCC 1.12259</strain>
    </source>
</reference>
<proteinExistence type="predicted"/>